<proteinExistence type="inferred from homology"/>
<dbReference type="GO" id="GO:0005829">
    <property type="term" value="C:cytosol"/>
    <property type="evidence" value="ECO:0007669"/>
    <property type="project" value="TreeGrafter"/>
</dbReference>
<dbReference type="Gene3D" id="1.20.120.340">
    <property type="entry name" value="Flagellar protein FliS"/>
    <property type="match status" value="1"/>
</dbReference>
<evidence type="ECO:0000313" key="6">
    <source>
        <dbReference type="Proteomes" id="UP000694569"/>
    </source>
</evidence>
<dbReference type="Pfam" id="PF03036">
    <property type="entry name" value="Perilipin"/>
    <property type="match status" value="1"/>
</dbReference>
<comment type="subcellular location">
    <subcellularLocation>
        <location evidence="1">Lipid droplet</location>
    </subcellularLocation>
</comment>
<evidence type="ECO:0000256" key="4">
    <source>
        <dbReference type="PIRNR" id="PIRNR036881"/>
    </source>
</evidence>
<dbReference type="GeneTree" id="ENSGT00950000182920"/>
<dbReference type="PANTHER" id="PTHR14024:SF25">
    <property type="entry name" value="PERILIPIN-2"/>
    <property type="match status" value="1"/>
</dbReference>
<dbReference type="GO" id="GO:0010890">
    <property type="term" value="P:positive regulation of triglyceride storage"/>
    <property type="evidence" value="ECO:0007669"/>
    <property type="project" value="TreeGrafter"/>
</dbReference>
<name>A0A8C5P764_9ANUR</name>
<dbReference type="Ensembl" id="ENSLLET00000003081.1">
    <property type="protein sequence ID" value="ENSLLEP00000002959.1"/>
    <property type="gene ID" value="ENSLLEG00000001904.1"/>
</dbReference>
<dbReference type="GO" id="GO:0019915">
    <property type="term" value="P:lipid storage"/>
    <property type="evidence" value="ECO:0007669"/>
    <property type="project" value="TreeGrafter"/>
</dbReference>
<sequence>MMAPEAQDENAIVRLTELPLVKSTYSMLSVVYANTKDNHPYLKLVCDVAEKSVKTITTEAISHVSPILQTLEPQINVANKEVCKYLNIVEEKLPILHQTSDEVFLDASQLVVGAKDTVIGSITGVVGTTKGVVNDGVEMTKAVVNGSINTVLGSRVVRRMSSTVDLALTQSENILDRYLPETNEEMEEKKTEGFEVATDKPNYPDRVLFLLSKIRRRSYQKVLAQAQGAKGMSQEAIEQLGKTAYLVALARQNVNNIYQMLKGVEEKAYDKFQEWKKDTERVGDSEAKDAEQIESQIITVARVMTQRLQATCLSLLVTVKDSPNNMVTKAHSVYDMSMDLHQKFRSSGIFKELDSIINISKRQLRDMKYSIDDMMDWIVNNTPLNWLVGPFYSRVTGSHQGDGAYAPELDDTELNTSEKSACT</sequence>
<dbReference type="InterPro" id="IPR004279">
    <property type="entry name" value="Perilipin"/>
</dbReference>
<reference evidence="5" key="1">
    <citation type="submission" date="2025-08" db="UniProtKB">
        <authorList>
            <consortium name="Ensembl"/>
        </authorList>
    </citation>
    <scope>IDENTIFICATION</scope>
</reference>
<evidence type="ECO:0000256" key="1">
    <source>
        <dbReference type="ARBA" id="ARBA00004502"/>
    </source>
</evidence>
<evidence type="ECO:0000256" key="3">
    <source>
        <dbReference type="ARBA" id="ARBA00022677"/>
    </source>
</evidence>
<protein>
    <recommendedName>
        <fullName evidence="4">Perilipin</fullName>
    </recommendedName>
</protein>
<dbReference type="AlphaFoldDB" id="A0A8C5P764"/>
<dbReference type="PANTHER" id="PTHR14024">
    <property type="entry name" value="PERILIPIN"/>
    <property type="match status" value="1"/>
</dbReference>
<dbReference type="GO" id="GO:0005811">
    <property type="term" value="C:lipid droplet"/>
    <property type="evidence" value="ECO:0007669"/>
    <property type="project" value="UniProtKB-SubCell"/>
</dbReference>
<accession>A0A8C5P764</accession>
<keyword evidence="3" id="KW-0551">Lipid droplet</keyword>
<evidence type="ECO:0000313" key="5">
    <source>
        <dbReference type="Ensembl" id="ENSLLEP00000002959.1"/>
    </source>
</evidence>
<reference evidence="5" key="2">
    <citation type="submission" date="2025-09" db="UniProtKB">
        <authorList>
            <consortium name="Ensembl"/>
        </authorList>
    </citation>
    <scope>IDENTIFICATION</scope>
</reference>
<keyword evidence="6" id="KW-1185">Reference proteome</keyword>
<dbReference type="PIRSF" id="PIRSF036881">
    <property type="entry name" value="PAT"/>
    <property type="match status" value="1"/>
</dbReference>
<comment type="similarity">
    <text evidence="2 4">Belongs to the perilipin family.</text>
</comment>
<organism evidence="5 6">
    <name type="scientific">Leptobrachium leishanense</name>
    <name type="common">Leishan spiny toad</name>
    <dbReference type="NCBI Taxonomy" id="445787"/>
    <lineage>
        <taxon>Eukaryota</taxon>
        <taxon>Metazoa</taxon>
        <taxon>Chordata</taxon>
        <taxon>Craniata</taxon>
        <taxon>Vertebrata</taxon>
        <taxon>Euteleostomi</taxon>
        <taxon>Amphibia</taxon>
        <taxon>Batrachia</taxon>
        <taxon>Anura</taxon>
        <taxon>Pelobatoidea</taxon>
        <taxon>Megophryidae</taxon>
        <taxon>Leptobrachium</taxon>
    </lineage>
</organism>
<dbReference type="OrthoDB" id="376826at2759"/>
<dbReference type="Proteomes" id="UP000694569">
    <property type="component" value="Unplaced"/>
</dbReference>
<dbReference type="Gene3D" id="3.30.720.170">
    <property type="entry name" value="Perilipin, alpha-beta domain"/>
    <property type="match status" value="1"/>
</dbReference>
<dbReference type="SUPFAM" id="SSF109775">
    <property type="entry name" value="Mannose-6-phosphate receptor binding protein 1 (Tip47), C-terminal domain"/>
    <property type="match status" value="1"/>
</dbReference>
<evidence type="ECO:0000256" key="2">
    <source>
        <dbReference type="ARBA" id="ARBA00006311"/>
    </source>
</evidence>